<keyword evidence="1" id="KW-0732">Signal</keyword>
<dbReference type="RefSeq" id="WP_341403269.1">
    <property type="nucleotide sequence ID" value="NZ_JBBUKT010000002.1"/>
</dbReference>
<keyword evidence="3" id="KW-1185">Reference proteome</keyword>
<reference evidence="2 3" key="1">
    <citation type="submission" date="2024-04" db="EMBL/GenBank/DDBJ databases">
        <title>Luteolibacter sp. isolated from soil.</title>
        <authorList>
            <person name="An J."/>
        </authorList>
    </citation>
    <scope>NUCLEOTIDE SEQUENCE [LARGE SCALE GENOMIC DNA]</scope>
    <source>
        <strain evidence="2 3">Y139</strain>
    </source>
</reference>
<dbReference type="Gene3D" id="1.50.10.20">
    <property type="match status" value="1"/>
</dbReference>
<feature type="chain" id="PRO_5046002491" evidence="1">
    <location>
        <begin position="20"/>
        <end position="351"/>
    </location>
</feature>
<feature type="signal peptide" evidence="1">
    <location>
        <begin position="1"/>
        <end position="19"/>
    </location>
</feature>
<comment type="caution">
    <text evidence="2">The sequence shown here is derived from an EMBL/GenBank/DDBJ whole genome shotgun (WGS) entry which is preliminary data.</text>
</comment>
<proteinExistence type="predicted"/>
<evidence type="ECO:0000313" key="3">
    <source>
        <dbReference type="Proteomes" id="UP001371305"/>
    </source>
</evidence>
<evidence type="ECO:0000313" key="2">
    <source>
        <dbReference type="EMBL" id="MEK7949850.1"/>
    </source>
</evidence>
<dbReference type="CDD" id="cd00688">
    <property type="entry name" value="ISOPREN_C2_like"/>
    <property type="match status" value="1"/>
</dbReference>
<accession>A0ABU9AR58</accession>
<organism evidence="2 3">
    <name type="scientific">Luteolibacter soli</name>
    <dbReference type="NCBI Taxonomy" id="3135280"/>
    <lineage>
        <taxon>Bacteria</taxon>
        <taxon>Pseudomonadati</taxon>
        <taxon>Verrucomicrobiota</taxon>
        <taxon>Verrucomicrobiia</taxon>
        <taxon>Verrucomicrobiales</taxon>
        <taxon>Verrucomicrobiaceae</taxon>
        <taxon>Luteolibacter</taxon>
    </lineage>
</organism>
<dbReference type="Proteomes" id="UP001371305">
    <property type="component" value="Unassembled WGS sequence"/>
</dbReference>
<dbReference type="InterPro" id="IPR008930">
    <property type="entry name" value="Terpenoid_cyclase/PrenylTrfase"/>
</dbReference>
<evidence type="ECO:0000256" key="1">
    <source>
        <dbReference type="SAM" id="SignalP"/>
    </source>
</evidence>
<gene>
    <name evidence="2" type="ORF">WKV53_05070</name>
</gene>
<dbReference type="SUPFAM" id="SSF48239">
    <property type="entry name" value="Terpenoid cyclases/Protein prenyltransferases"/>
    <property type="match status" value="1"/>
</dbReference>
<dbReference type="EMBL" id="JBBUKT010000002">
    <property type="protein sequence ID" value="MEK7949850.1"/>
    <property type="molecule type" value="Genomic_DNA"/>
</dbReference>
<name>A0ABU9AR58_9BACT</name>
<sequence>MKARFIALMLCLVAPVAIAAEAADPVFTEWKDRVDPAVESALEYLARVQKSDGSFPESYGDSTGIPALAGMAFLSKGHLPTEGPYTQALNRSIDFVLANQRNDGLFEKGNAGSGPMYAHNIATLFLSEVSGMVDPERQKKIAAALPPALKLILQAQAVKKEARHQGGWRYHPGSSDSDTSCSGWALMALRSAKLNGAAVPDQSIADAVGYLGRHQDEKEGAFGYMNYGDHARSLTGMGLLCLELCGKHGSPETTKAADYVMKTFRDLPGDQFEFYGNYYNAQGTFQIGGRYWSEYANWMYETYLKKQSDDGSWNSREAGRIYGTCMMVLAFTVPYRQLPIYQRDETVDETE</sequence>
<protein>
    <submittedName>
        <fullName evidence="2">Prenyltransferase/squalene oxidase repeat-containing protein</fullName>
    </submittedName>
</protein>